<name>A0ABR3VUF3_9PEZI</name>
<gene>
    <name evidence="1" type="ORF">VTK73DRAFT_693</name>
</gene>
<evidence type="ECO:0000313" key="2">
    <source>
        <dbReference type="Proteomes" id="UP001586593"/>
    </source>
</evidence>
<accession>A0ABR3VUF3</accession>
<keyword evidence="2" id="KW-1185">Reference proteome</keyword>
<sequence>MTHGRKLGFTVSIRKGERLISPHRDVTYAVERGHGFTNRDCPVALWHFDHGSQRTVRCPPSLWEHGIAGCIMKSGRDGKMDGTLDDYLFCASSTPSRRCHFTFLPGKPLSSCSVFVFD</sequence>
<organism evidence="1 2">
    <name type="scientific">Phialemonium thermophilum</name>
    <dbReference type="NCBI Taxonomy" id="223376"/>
    <lineage>
        <taxon>Eukaryota</taxon>
        <taxon>Fungi</taxon>
        <taxon>Dikarya</taxon>
        <taxon>Ascomycota</taxon>
        <taxon>Pezizomycotina</taxon>
        <taxon>Sordariomycetes</taxon>
        <taxon>Sordariomycetidae</taxon>
        <taxon>Cephalothecales</taxon>
        <taxon>Cephalothecaceae</taxon>
        <taxon>Phialemonium</taxon>
    </lineage>
</organism>
<evidence type="ECO:0000313" key="1">
    <source>
        <dbReference type="EMBL" id="KAL1845318.1"/>
    </source>
</evidence>
<protein>
    <submittedName>
        <fullName evidence="1">Uncharacterized protein</fullName>
    </submittedName>
</protein>
<dbReference type="Proteomes" id="UP001586593">
    <property type="component" value="Unassembled WGS sequence"/>
</dbReference>
<reference evidence="1 2" key="1">
    <citation type="journal article" date="2024" name="Commun. Biol.">
        <title>Comparative genomic analysis of thermophilic fungi reveals convergent evolutionary adaptations and gene losses.</title>
        <authorList>
            <person name="Steindorff A.S."/>
            <person name="Aguilar-Pontes M.V."/>
            <person name="Robinson A.J."/>
            <person name="Andreopoulos B."/>
            <person name="LaButti K."/>
            <person name="Kuo A."/>
            <person name="Mondo S."/>
            <person name="Riley R."/>
            <person name="Otillar R."/>
            <person name="Haridas S."/>
            <person name="Lipzen A."/>
            <person name="Grimwood J."/>
            <person name="Schmutz J."/>
            <person name="Clum A."/>
            <person name="Reid I.D."/>
            <person name="Moisan M.C."/>
            <person name="Butler G."/>
            <person name="Nguyen T.T.M."/>
            <person name="Dewar K."/>
            <person name="Conant G."/>
            <person name="Drula E."/>
            <person name="Henrissat B."/>
            <person name="Hansel C."/>
            <person name="Singer S."/>
            <person name="Hutchinson M.I."/>
            <person name="de Vries R.P."/>
            <person name="Natvig D.O."/>
            <person name="Powell A.J."/>
            <person name="Tsang A."/>
            <person name="Grigoriev I.V."/>
        </authorList>
    </citation>
    <scope>NUCLEOTIDE SEQUENCE [LARGE SCALE GENOMIC DNA]</scope>
    <source>
        <strain evidence="1 2">ATCC 24622</strain>
    </source>
</reference>
<proteinExistence type="predicted"/>
<dbReference type="EMBL" id="JAZHXJ010001141">
    <property type="protein sequence ID" value="KAL1845318.1"/>
    <property type="molecule type" value="Genomic_DNA"/>
</dbReference>
<comment type="caution">
    <text evidence="1">The sequence shown here is derived from an EMBL/GenBank/DDBJ whole genome shotgun (WGS) entry which is preliminary data.</text>
</comment>